<name>A0ABP0PXC0_9DINO</name>
<proteinExistence type="predicted"/>
<organism evidence="3 4">
    <name type="scientific">Durusdinium trenchii</name>
    <dbReference type="NCBI Taxonomy" id="1381693"/>
    <lineage>
        <taxon>Eukaryota</taxon>
        <taxon>Sar</taxon>
        <taxon>Alveolata</taxon>
        <taxon>Dinophyceae</taxon>
        <taxon>Suessiales</taxon>
        <taxon>Symbiodiniaceae</taxon>
        <taxon>Durusdinium</taxon>
    </lineage>
</organism>
<accession>A0ABP0PXC0</accession>
<sequence length="235" mass="26204">MAAKSILLLAVQLPSVFASGLPNLPSEGNLTEQHPWCSVSVSRRVRSHVDEAIQAHHILQKLPEKCPLHPQRDLLADNGNGSEPGQSVCMADYCEIFGACEADQAPCEAQRMAEQKKRCEKLLLQCFPPGSQDVATRRLHSHYSRKWCRELDCELRTHREEEDLRSLTAISPLLGFIVVLCMAAFAAMILLIGGGDDVLFLMYECGLVPQRLMRSWVQTRDGLRKYAGLPISHVS</sequence>
<dbReference type="PANTHER" id="PTHR21385">
    <property type="entry name" value="ZINC FINGER PROTEIN-RELATED"/>
    <property type="match status" value="1"/>
</dbReference>
<keyword evidence="4" id="KW-1185">Reference proteome</keyword>
<feature type="chain" id="PRO_5046768317" evidence="2">
    <location>
        <begin position="19"/>
        <end position="235"/>
    </location>
</feature>
<protein>
    <submittedName>
        <fullName evidence="3">Uncharacterized protein</fullName>
    </submittedName>
</protein>
<keyword evidence="1" id="KW-0812">Transmembrane</keyword>
<keyword evidence="2" id="KW-0732">Signal</keyword>
<evidence type="ECO:0000313" key="3">
    <source>
        <dbReference type="EMBL" id="CAK9080302.1"/>
    </source>
</evidence>
<comment type="caution">
    <text evidence="3">The sequence shown here is derived from an EMBL/GenBank/DDBJ whole genome shotgun (WGS) entry which is preliminary data.</text>
</comment>
<dbReference type="EMBL" id="CAXAMN010023721">
    <property type="protein sequence ID" value="CAK9080302.1"/>
    <property type="molecule type" value="Genomic_DNA"/>
</dbReference>
<dbReference type="Proteomes" id="UP001642484">
    <property type="component" value="Unassembled WGS sequence"/>
</dbReference>
<keyword evidence="1" id="KW-1133">Transmembrane helix</keyword>
<dbReference type="PANTHER" id="PTHR21385:SF0">
    <property type="entry name" value="RE51073P"/>
    <property type="match status" value="1"/>
</dbReference>
<reference evidence="3 4" key="1">
    <citation type="submission" date="2024-02" db="EMBL/GenBank/DDBJ databases">
        <authorList>
            <person name="Chen Y."/>
            <person name="Shah S."/>
            <person name="Dougan E. K."/>
            <person name="Thang M."/>
            <person name="Chan C."/>
        </authorList>
    </citation>
    <scope>NUCLEOTIDE SEQUENCE [LARGE SCALE GENOMIC DNA]</scope>
</reference>
<feature type="transmembrane region" description="Helical" evidence="1">
    <location>
        <begin position="173"/>
        <end position="193"/>
    </location>
</feature>
<feature type="signal peptide" evidence="2">
    <location>
        <begin position="1"/>
        <end position="18"/>
    </location>
</feature>
<gene>
    <name evidence="3" type="ORF">CCMP2556_LOCUS39444</name>
</gene>
<evidence type="ECO:0000256" key="1">
    <source>
        <dbReference type="SAM" id="Phobius"/>
    </source>
</evidence>
<evidence type="ECO:0000313" key="4">
    <source>
        <dbReference type="Proteomes" id="UP001642484"/>
    </source>
</evidence>
<keyword evidence="1" id="KW-0472">Membrane</keyword>
<evidence type="ECO:0000256" key="2">
    <source>
        <dbReference type="SAM" id="SignalP"/>
    </source>
</evidence>